<evidence type="ECO:0000313" key="2">
    <source>
        <dbReference type="EMBL" id="MBB3190622.1"/>
    </source>
</evidence>
<feature type="domain" description="DUF6603" evidence="1">
    <location>
        <begin position="778"/>
        <end position="1252"/>
    </location>
</feature>
<evidence type="ECO:0000259" key="1">
    <source>
        <dbReference type="Pfam" id="PF20248"/>
    </source>
</evidence>
<name>A0A839V5F7_9GAMM</name>
<protein>
    <recommendedName>
        <fullName evidence="1">DUF6603 domain-containing protein</fullName>
    </recommendedName>
</protein>
<accession>A0A839V5F7</accession>
<dbReference type="InterPro" id="IPR046538">
    <property type="entry name" value="DUF6603"/>
</dbReference>
<keyword evidence="3" id="KW-1185">Reference proteome</keyword>
<sequence length="1480" mass="160962">MDYKSIIEGHYKDDTLDIPASALAPGDAARLIEKCVPEKRLLIQSITSKADDADGMTLIGEGGNAPFSGMSVELRFTWVGDDLRFQIKASSLTSWHLGKSFPSLENSLLEELRFESPTFLYLASDRVSEDINIGLTFDGTLQTGTGGLRNYGFLAAAAPTVRLTGSIDYQDGAPNMSLKAPLAARVSLGFLEISKIDVWLHIESRINSKIKAVQTESFVEFRALIELPARRKTYKIPLSAFLYNPENNIQFDAELTELVDATLDELALFLNSLDPKALIPAEVHLEDVIRLSHLVVQIDPKGVNKLRSVRLGIDTTRSWDVIKDVAGNPILAVEGLHLYFGLYAPFKSGGLQMGVVGEIGIGENGVLEMGASYPDFAIRGTLKTGTKIRLRELFSQIFGYGIQAVPDLSIVDMEVNIKPSESYSGSMDIRGDWEIPVGTNSLAIEEIVFAVDYQKSQGVTGSFEGIIALDAQDLRLSANHPAANEGWIFEGGSAPGQQLEMETLLGDLEYHFNVEFPRFISQLVVKDLFVRYATKNSDLSLTCETQFPLEHLTQDKWPDFSLDIALNHVDGRYIKHLSGSLSIAGLEFEAAIETGGSEDVFWGDYQNPGGKTFTVADILGLVTTEQALLDATQGLAFDIKDAFLGYYKGREKNAAAKWLLGLDMDVGADLTALPLVGKYIPKEESLRLTFQPRIATGDLGAAETEAFKGLIGGQDIPLPASLSKGVTLDIQLNIGGTTVPASLPVGLHNGELAGPARAPAPMPGTDDAPAEKISWFNLQKSFGPLQFQRVGIQFENGELGFLFDGGFSVGGLSLSLLGLEASTRLKPIDLSFDLTGLALDFRKDPIEIGGAFLKEQLLDDNHRPYTAYDGAAVIRAKQVSLSAIGSYADYQGHPSMFIYAVLDAPLGGPTFFFVTGLAAGFGFNRALKAPSIDQVKQFPLVAQAVAGVPDEKIDIATEIRTLHSYIPPASGEYFLAVGIRFTSFELIKSFALLMVSFGKRLELDLLGLSTLVLPGNTQAGVTPLAEVQLALKASFDPQVGFLGVEAKLTPASYLLSKSCHLTGGFAFYSWLSGKHEGDFALTLGGYHPSYRPPTHYPCVDRLGFNWVVSRKLSIKGDAYFALVPSAVMAGGHLNALWEDGNLRAWFTAGADFLLAWKPYHYDARIYVDVGVSYTYHFFGTHHITVDVGADLHIWGPDFAGTARVHLWIVTFHVAFGASSLTPPQPIKWEEFRASFLPPTSSDICRVSVKDGLEKKSGQGKKARFVISPKGCVLGIDSLIPFKSAKLRLSDDSADDQPLALDGSNTNWGVGPMGMSIGDTDSRVVLTIKQEKDHVGHQFTISAVNKSVPTALWGQSVLPSLNGDRLIDEVACGFEITGLPPTPPHQSPQFIPEDKFRFSMDTLPNSWQWSDLSDAEPPAAIPLNAPDQEAQRRDYLRKHIETVQSERTELLRQLGFGTPVFPDKAVADAFVVAPRLSEATA</sequence>
<organism evidence="2 3">
    <name type="scientific">Halomonas cerina</name>
    <dbReference type="NCBI Taxonomy" id="447424"/>
    <lineage>
        <taxon>Bacteria</taxon>
        <taxon>Pseudomonadati</taxon>
        <taxon>Pseudomonadota</taxon>
        <taxon>Gammaproteobacteria</taxon>
        <taxon>Oceanospirillales</taxon>
        <taxon>Halomonadaceae</taxon>
        <taxon>Halomonas</taxon>
    </lineage>
</organism>
<dbReference type="EMBL" id="JACHXP010000007">
    <property type="protein sequence ID" value="MBB3190622.1"/>
    <property type="molecule type" value="Genomic_DNA"/>
</dbReference>
<proteinExistence type="predicted"/>
<dbReference type="Pfam" id="PF20248">
    <property type="entry name" value="DUF6603"/>
    <property type="match status" value="1"/>
</dbReference>
<comment type="caution">
    <text evidence="2">The sequence shown here is derived from an EMBL/GenBank/DDBJ whole genome shotgun (WGS) entry which is preliminary data.</text>
</comment>
<reference evidence="2 3" key="1">
    <citation type="submission" date="2020-08" db="EMBL/GenBank/DDBJ databases">
        <title>Genomic Encyclopedia of Type Strains, Phase III (KMG-III): the genomes of soil and plant-associated and newly described type strains.</title>
        <authorList>
            <person name="Whitman W."/>
        </authorList>
    </citation>
    <scope>NUCLEOTIDE SEQUENCE [LARGE SCALE GENOMIC DNA]</scope>
    <source>
        <strain evidence="2 3">CECT 7282</strain>
    </source>
</reference>
<dbReference type="Proteomes" id="UP000547614">
    <property type="component" value="Unassembled WGS sequence"/>
</dbReference>
<evidence type="ECO:0000313" key="3">
    <source>
        <dbReference type="Proteomes" id="UP000547614"/>
    </source>
</evidence>
<gene>
    <name evidence="2" type="ORF">FHR94_001855</name>
</gene>
<dbReference type="RefSeq" id="WP_183325371.1">
    <property type="nucleotide sequence ID" value="NZ_JACHXP010000007.1"/>
</dbReference>